<dbReference type="PANTHER" id="PTHR30199">
    <property type="entry name" value="MFS FAMILY TRANSPORTER, PREDICTED SUBSTRATE BENZOATE"/>
    <property type="match status" value="1"/>
</dbReference>
<feature type="transmembrane region" description="Helical" evidence="2">
    <location>
        <begin position="74"/>
        <end position="94"/>
    </location>
</feature>
<protein>
    <submittedName>
        <fullName evidence="3">Benzoate/H(+) symporter BenE family transporter</fullName>
    </submittedName>
</protein>
<feature type="transmembrane region" description="Helical" evidence="2">
    <location>
        <begin position="33"/>
        <end position="54"/>
    </location>
</feature>
<keyword evidence="2" id="KW-0472">Membrane</keyword>
<feature type="transmembrane region" description="Helical" evidence="2">
    <location>
        <begin position="237"/>
        <end position="256"/>
    </location>
</feature>
<feature type="region of interest" description="Disordered" evidence="1">
    <location>
        <begin position="1"/>
        <end position="20"/>
    </location>
</feature>
<proteinExistence type="predicted"/>
<accession>A0AB39L753</accession>
<dbReference type="RefSeq" id="WP_369046963.1">
    <property type="nucleotide sequence ID" value="NZ_CP163302.1"/>
</dbReference>
<dbReference type="KEGG" id="spue:AB5L97_06720"/>
<feature type="transmembrane region" description="Helical" evidence="2">
    <location>
        <begin position="151"/>
        <end position="169"/>
    </location>
</feature>
<dbReference type="Pfam" id="PF03594">
    <property type="entry name" value="BenE"/>
    <property type="match status" value="1"/>
</dbReference>
<feature type="transmembrane region" description="Helical" evidence="2">
    <location>
        <begin position="348"/>
        <end position="371"/>
    </location>
</feature>
<feature type="transmembrane region" description="Helical" evidence="2">
    <location>
        <begin position="101"/>
        <end position="119"/>
    </location>
</feature>
<dbReference type="InterPro" id="IPR004711">
    <property type="entry name" value="Benzoate_Transporter"/>
</dbReference>
<dbReference type="PANTHER" id="PTHR30199:SF0">
    <property type="entry name" value="INNER MEMBRANE PROTEIN YDCO"/>
    <property type="match status" value="1"/>
</dbReference>
<dbReference type="GO" id="GO:0005886">
    <property type="term" value="C:plasma membrane"/>
    <property type="evidence" value="ECO:0007669"/>
    <property type="project" value="TreeGrafter"/>
</dbReference>
<keyword evidence="2" id="KW-0812">Transmembrane</keyword>
<dbReference type="EMBL" id="CP163302">
    <property type="protein sequence ID" value="XDP46695.1"/>
    <property type="molecule type" value="Genomic_DNA"/>
</dbReference>
<organism evidence="3">
    <name type="scientific">Sinomonas puerhi</name>
    <dbReference type="NCBI Taxonomy" id="3238584"/>
    <lineage>
        <taxon>Bacteria</taxon>
        <taxon>Bacillati</taxon>
        <taxon>Actinomycetota</taxon>
        <taxon>Actinomycetes</taxon>
        <taxon>Micrococcales</taxon>
        <taxon>Micrococcaceae</taxon>
        <taxon>Sinomonas</taxon>
    </lineage>
</organism>
<feature type="transmembrane region" description="Helical" evidence="2">
    <location>
        <begin position="125"/>
        <end position="144"/>
    </location>
</feature>
<evidence type="ECO:0000313" key="3">
    <source>
        <dbReference type="EMBL" id="XDP46695.1"/>
    </source>
</evidence>
<dbReference type="GO" id="GO:0042925">
    <property type="term" value="F:benzoate transmembrane transporter activity"/>
    <property type="evidence" value="ECO:0007669"/>
    <property type="project" value="InterPro"/>
</dbReference>
<dbReference type="AlphaFoldDB" id="A0AB39L753"/>
<feature type="transmembrane region" description="Helical" evidence="2">
    <location>
        <begin position="175"/>
        <end position="192"/>
    </location>
</feature>
<gene>
    <name evidence="3" type="ORF">AB5L97_06720</name>
</gene>
<evidence type="ECO:0000256" key="1">
    <source>
        <dbReference type="SAM" id="MobiDB-lite"/>
    </source>
</evidence>
<evidence type="ECO:0000256" key="2">
    <source>
        <dbReference type="SAM" id="Phobius"/>
    </source>
</evidence>
<reference evidence="3" key="1">
    <citation type="submission" date="2024-07" db="EMBL/GenBank/DDBJ databases">
        <authorList>
            <person name="fu j."/>
        </authorList>
    </citation>
    <scope>NUCLEOTIDE SEQUENCE</scope>
    <source>
        <strain evidence="3">P10A9</strain>
    </source>
</reference>
<feature type="transmembrane region" description="Helical" evidence="2">
    <location>
        <begin position="199"/>
        <end position="225"/>
    </location>
</feature>
<feature type="transmembrane region" description="Helical" evidence="2">
    <location>
        <begin position="407"/>
        <end position="423"/>
    </location>
</feature>
<sequence>MTKTAEELASGEGAGVGGGSAAEGTVRLRGQGLLAAASFSAVAAGFIAVSISYAGPMVVVLQAAQAAHLSAELTASWVSSIAIASGITCVVLSLLTRQPVVVAWSVPGAALLLTALGHYSYSDALGAYIVAAAMALVLGVTGLFGKILDAVPKPVVAAVLAGVLLPFVLKASGAVVDAPLVAGGLVLAFLAGRRFAPRYAVLVALAAGVVLASATGGIAAPSVAWDFAGPVWTTPTFGAPAIVGISVPLLVVTMAGQNAPGLAMMRQLGYSAGDRLMIGGASLAWLVSAPFGSHGINLAAITAGICAGREAHRDPSRRYVAGVSCGVFYILFGLFSTAAVALVAAVPAALLTVLAGVALLGATQGAIIDAVTHSRDGAAGPHSIEAAVITLVVTASGVSAFGIVAPFWGLLAGAAAYVLLGALRPRRPRSAVR</sequence>
<keyword evidence="2" id="KW-1133">Transmembrane helix</keyword>
<feature type="transmembrane region" description="Helical" evidence="2">
    <location>
        <begin position="319"/>
        <end position="342"/>
    </location>
</feature>
<name>A0AB39L753_9MICC</name>
<dbReference type="NCBIfam" id="TIGR00843">
    <property type="entry name" value="benE"/>
    <property type="match status" value="1"/>
</dbReference>